<keyword evidence="2" id="KW-0808">Transferase</keyword>
<dbReference type="PANTHER" id="PTHR37984">
    <property type="entry name" value="PROTEIN CBG26694"/>
    <property type="match status" value="1"/>
</dbReference>
<accession>A0AAV2RS63</accession>
<proteinExistence type="predicted"/>
<dbReference type="AlphaFoldDB" id="A0AAV2RS63"/>
<evidence type="ECO:0000313" key="11">
    <source>
        <dbReference type="Proteomes" id="UP001497623"/>
    </source>
</evidence>
<dbReference type="Pfam" id="PF00665">
    <property type="entry name" value="rve"/>
    <property type="match status" value="1"/>
</dbReference>
<dbReference type="InterPro" id="IPR001584">
    <property type="entry name" value="Integrase_cat-core"/>
</dbReference>
<feature type="region of interest" description="Disordered" evidence="8">
    <location>
        <begin position="141"/>
        <end position="204"/>
    </location>
</feature>
<keyword evidence="5" id="KW-0255">Endonuclease</keyword>
<dbReference type="Gene3D" id="3.30.420.10">
    <property type="entry name" value="Ribonuclease H-like superfamily/Ribonuclease H"/>
    <property type="match status" value="1"/>
</dbReference>
<evidence type="ECO:0000313" key="10">
    <source>
        <dbReference type="EMBL" id="CAL4135382.1"/>
    </source>
</evidence>
<dbReference type="InterPro" id="IPR000477">
    <property type="entry name" value="RT_dom"/>
</dbReference>
<dbReference type="SUPFAM" id="SSF53098">
    <property type="entry name" value="Ribonuclease H-like"/>
    <property type="match status" value="1"/>
</dbReference>
<evidence type="ECO:0000256" key="4">
    <source>
        <dbReference type="ARBA" id="ARBA00022722"/>
    </source>
</evidence>
<dbReference type="Gene3D" id="3.30.70.270">
    <property type="match status" value="2"/>
</dbReference>
<dbReference type="InterPro" id="IPR043128">
    <property type="entry name" value="Rev_trsase/Diguanyl_cyclase"/>
</dbReference>
<dbReference type="Pfam" id="PF17921">
    <property type="entry name" value="Integrase_H2C2"/>
    <property type="match status" value="1"/>
</dbReference>
<dbReference type="InterPro" id="IPR041373">
    <property type="entry name" value="RT_RNaseH"/>
</dbReference>
<dbReference type="PROSITE" id="PS50994">
    <property type="entry name" value="INTEGRASE"/>
    <property type="match status" value="1"/>
</dbReference>
<dbReference type="PANTHER" id="PTHR37984:SF5">
    <property type="entry name" value="PROTEIN NYNRIN-LIKE"/>
    <property type="match status" value="1"/>
</dbReference>
<evidence type="ECO:0000259" key="9">
    <source>
        <dbReference type="PROSITE" id="PS50994"/>
    </source>
</evidence>
<keyword evidence="11" id="KW-1185">Reference proteome</keyword>
<evidence type="ECO:0000256" key="2">
    <source>
        <dbReference type="ARBA" id="ARBA00022679"/>
    </source>
</evidence>
<keyword evidence="3" id="KW-0548">Nucleotidyltransferase</keyword>
<dbReference type="GO" id="GO:0003964">
    <property type="term" value="F:RNA-directed DNA polymerase activity"/>
    <property type="evidence" value="ECO:0007669"/>
    <property type="project" value="UniProtKB-EC"/>
</dbReference>
<keyword evidence="4" id="KW-0540">Nuclease</keyword>
<evidence type="ECO:0000256" key="1">
    <source>
        <dbReference type="ARBA" id="ARBA00012493"/>
    </source>
</evidence>
<keyword evidence="7" id="KW-0695">RNA-directed DNA polymerase</keyword>
<evidence type="ECO:0000256" key="6">
    <source>
        <dbReference type="ARBA" id="ARBA00022801"/>
    </source>
</evidence>
<dbReference type="InterPro" id="IPR012337">
    <property type="entry name" value="RNaseH-like_sf"/>
</dbReference>
<dbReference type="Proteomes" id="UP001497623">
    <property type="component" value="Unassembled WGS sequence"/>
</dbReference>
<sequence length="1240" mass="137454">MTKLNLEGICHLGMEVDTAASHNIISEKCFDALQKQLVKWGKEKSKRLSRGVKIRLADGSMADQECPVVQLNVSTDLYKFSKPLALTFLVVKGPNNLVGRHSIARLWPTEFKAFKETTCKNMGISKSSNVQVSKEIKSTNIDKNNKYLSNSKQNSNYSEENGGDSNKSAKSGGPAKIIPAKVKARENKAGPHLSQSSPTSPQTPIIPAKVKARENDVTERPWLERRALPQLPDGEITQEIGEAYCKKLCAVYSEVFDGGKGVFKGAEATMVLKPGGLEQIKKSGVRPVAKCPYGLEDQYEKHLDKLYEDLEIIDGKDLITASQIVPVIETKDGVRVLKRLAINFKSTVNEYLEDIPDVFTTCSDELAKVAGEYRSCVDLQGAYKQVLLTDQLSRKILAVVTPRGYAIPNRLMFGVKTAPAIFNANMRKLMHSCNGRGPIKCAQMVDDVCLSGDTPEEHFANLAEFLYRLYACGLKANLSKCSFYKDEVRFLGKVVDRRGVRLDTSTTDAILKMPAPKDKSQLRSFLGLISYVSKHIPDLRSARAPLDYLIKPDIKFIWDTNHEEAFSRCKQLAGNSALLTHFDPTKPIVLTTDASPYGVGACLSHKVVINNKTRLLPIAYASASLKDAQRNYAQVDREGLGVFWGINHFRQYLLCSDFELHTDCSALVKIFGPKNNLQGCAAGRLSRWATSLMEYSFTVKHIKGSSNNTADSLSRLPVVTPGTVSAPFPMVHDTSNMDLPLGIKSAAVNKVEAEVLYDVKHLAFNPDLNIAPCTVSQVVGDISTVAAWDLVPLSIKDVAAATKTCKVYGKLYRAVKSGIFDKKDKDISKFHGVFDSLYIENDVIHLGSRIVIPPKFHDRLLAELHASHIGVVSMKKVVRDIFWWPGITKSIVDIAAKCDGCRRYKKKPPPNSLSVWPFARRPMERVHVDFFEYKGKHVLLMVDAFSKKIWTQLMNTDTTTSKTLAILYGWFCTESGPPTTLVSDNGPQFTAHDFGDKMKLWGIKHVFSPPYHPCSNGAAERGVQLYKDRLKKMNISAQPVELYVALAYIGKVHGLTPHSSTDRCPFELIKKGNLPSLFPHLTSDVSKQSELTVTRHSTAKLRNRKSFEEGDTVVVYDNHKKLSYPAVVSEILGTNNYLVLSDNGPKHVSGDVMSRSVQPAAVAPADDIDRNHNETVVVDDDNVSVASVISDESDFDIPIVTRNGNFNNLNNVVNQNRRGQREVLNLGPAPLLPRLRSGRF</sequence>
<name>A0AAV2RS63_MEGNR</name>
<reference evidence="10 11" key="1">
    <citation type="submission" date="2024-05" db="EMBL/GenBank/DDBJ databases">
        <authorList>
            <person name="Wallberg A."/>
        </authorList>
    </citation>
    <scope>NUCLEOTIDE SEQUENCE [LARGE SCALE GENOMIC DNA]</scope>
</reference>
<dbReference type="GO" id="GO:0003676">
    <property type="term" value="F:nucleic acid binding"/>
    <property type="evidence" value="ECO:0007669"/>
    <property type="project" value="InterPro"/>
</dbReference>
<organism evidence="10 11">
    <name type="scientific">Meganyctiphanes norvegica</name>
    <name type="common">Northern krill</name>
    <name type="synonym">Thysanopoda norvegica</name>
    <dbReference type="NCBI Taxonomy" id="48144"/>
    <lineage>
        <taxon>Eukaryota</taxon>
        <taxon>Metazoa</taxon>
        <taxon>Ecdysozoa</taxon>
        <taxon>Arthropoda</taxon>
        <taxon>Crustacea</taxon>
        <taxon>Multicrustacea</taxon>
        <taxon>Malacostraca</taxon>
        <taxon>Eumalacostraca</taxon>
        <taxon>Eucarida</taxon>
        <taxon>Euphausiacea</taxon>
        <taxon>Euphausiidae</taxon>
        <taxon>Meganyctiphanes</taxon>
    </lineage>
</organism>
<dbReference type="GO" id="GO:0015074">
    <property type="term" value="P:DNA integration"/>
    <property type="evidence" value="ECO:0007669"/>
    <property type="project" value="InterPro"/>
</dbReference>
<comment type="caution">
    <text evidence="10">The sequence shown here is derived from an EMBL/GenBank/DDBJ whole genome shotgun (WGS) entry which is preliminary data.</text>
</comment>
<dbReference type="EC" id="2.7.7.49" evidence="1"/>
<protein>
    <recommendedName>
        <fullName evidence="1">RNA-directed DNA polymerase</fullName>
        <ecNumber evidence="1">2.7.7.49</ecNumber>
    </recommendedName>
</protein>
<feature type="compositionally biased region" description="Low complexity" evidence="8">
    <location>
        <begin position="194"/>
        <end position="204"/>
    </location>
</feature>
<evidence type="ECO:0000256" key="5">
    <source>
        <dbReference type="ARBA" id="ARBA00022759"/>
    </source>
</evidence>
<dbReference type="InterPro" id="IPR043502">
    <property type="entry name" value="DNA/RNA_pol_sf"/>
</dbReference>
<dbReference type="Pfam" id="PF17917">
    <property type="entry name" value="RT_RNaseH"/>
    <property type="match status" value="1"/>
</dbReference>
<dbReference type="Pfam" id="PF00078">
    <property type="entry name" value="RVT_1"/>
    <property type="match status" value="1"/>
</dbReference>
<dbReference type="CDD" id="cd01647">
    <property type="entry name" value="RT_LTR"/>
    <property type="match status" value="1"/>
</dbReference>
<evidence type="ECO:0000256" key="8">
    <source>
        <dbReference type="SAM" id="MobiDB-lite"/>
    </source>
</evidence>
<keyword evidence="6" id="KW-0378">Hydrolase</keyword>
<gene>
    <name evidence="10" type="ORF">MNOR_LOCUS27618</name>
</gene>
<dbReference type="InterPro" id="IPR036397">
    <property type="entry name" value="RNaseH_sf"/>
</dbReference>
<dbReference type="GO" id="GO:0042575">
    <property type="term" value="C:DNA polymerase complex"/>
    <property type="evidence" value="ECO:0007669"/>
    <property type="project" value="UniProtKB-ARBA"/>
</dbReference>
<dbReference type="InterPro" id="IPR041588">
    <property type="entry name" value="Integrase_H2C2"/>
</dbReference>
<evidence type="ECO:0000256" key="7">
    <source>
        <dbReference type="ARBA" id="ARBA00022918"/>
    </source>
</evidence>
<dbReference type="Gene3D" id="3.10.10.10">
    <property type="entry name" value="HIV Type 1 Reverse Transcriptase, subunit A, domain 1"/>
    <property type="match status" value="1"/>
</dbReference>
<dbReference type="InterPro" id="IPR050951">
    <property type="entry name" value="Retrovirus_Pol_polyprotein"/>
</dbReference>
<dbReference type="FunFam" id="3.30.70.270:FF:000020">
    <property type="entry name" value="Transposon Tf2-6 polyprotein-like Protein"/>
    <property type="match status" value="1"/>
</dbReference>
<feature type="domain" description="Integrase catalytic" evidence="9">
    <location>
        <begin position="918"/>
        <end position="1073"/>
    </location>
</feature>
<dbReference type="CDD" id="cd09274">
    <property type="entry name" value="RNase_HI_RT_Ty3"/>
    <property type="match status" value="1"/>
</dbReference>
<evidence type="ECO:0000256" key="3">
    <source>
        <dbReference type="ARBA" id="ARBA00022695"/>
    </source>
</evidence>
<feature type="compositionally biased region" description="Polar residues" evidence="8">
    <location>
        <begin position="141"/>
        <end position="169"/>
    </location>
</feature>
<dbReference type="EMBL" id="CAXKWB010029359">
    <property type="protein sequence ID" value="CAL4135382.1"/>
    <property type="molecule type" value="Genomic_DNA"/>
</dbReference>
<dbReference type="SUPFAM" id="SSF56672">
    <property type="entry name" value="DNA/RNA polymerases"/>
    <property type="match status" value="1"/>
</dbReference>
<dbReference type="Gene3D" id="1.10.340.70">
    <property type="match status" value="1"/>
</dbReference>